<gene>
    <name evidence="10" type="ORF">AQI94_17195</name>
</gene>
<evidence type="ECO:0000256" key="5">
    <source>
        <dbReference type="ARBA" id="ARBA00023065"/>
    </source>
</evidence>
<dbReference type="EMBL" id="LMWM01000018">
    <property type="protein sequence ID" value="KUM87096.1"/>
    <property type="molecule type" value="Genomic_DNA"/>
</dbReference>
<sequence length="445" mass="46042">MPSVTAPPLDAVVLGDVAIVLLAGALGARLATRLRQPAVVLEMAIGLMLGPSLLGLFPGDLPQRIMPAEARPALSALAQIGLVVFMFLAGWELDLRRLRGRGRGVGGIAALNIAVPFALGLLAATALYGRHAPKGVGEGEFAMFLATALAITAFPVLARVLRDSGLTDTQVGILAMACAAVGDVAAWCVLVLVAAMTAAQGAGGFATVLALTAAYGLVMYAVARPVLLHVLSLPGSRSGSRLLLPVVVAGALVSSWVTSWIGIHAIFGAFAFGLALPRHGRTELRQDVTEPLEKIVALLLPVYFVVTGLSVDVGTVGRAGVPLLLAIIVVATVGKLAGTVLPARMWGMSWREAGAFGTLMNTRGLTEIVVLTIGRDLGVIDTDLFSLMVVMALVTTAAAGPVLRLLGMTPKTDVSGAPLGPSSNRLPVPPETMPRPRKCRDEQHS</sequence>
<dbReference type="InterPro" id="IPR038770">
    <property type="entry name" value="Na+/solute_symporter_sf"/>
</dbReference>
<feature type="transmembrane region" description="Helical" evidence="8">
    <location>
        <begin position="384"/>
        <end position="406"/>
    </location>
</feature>
<keyword evidence="4 8" id="KW-1133">Transmembrane helix</keyword>
<proteinExistence type="predicted"/>
<dbReference type="InterPro" id="IPR050794">
    <property type="entry name" value="CPA2_transporter"/>
</dbReference>
<dbReference type="PANTHER" id="PTHR32468">
    <property type="entry name" value="CATION/H + ANTIPORTER"/>
    <property type="match status" value="1"/>
</dbReference>
<evidence type="ECO:0000313" key="10">
    <source>
        <dbReference type="EMBL" id="KUM87096.1"/>
    </source>
</evidence>
<dbReference type="RefSeq" id="WP_051832874.1">
    <property type="nucleotide sequence ID" value="NZ_JBIBIH010000014.1"/>
</dbReference>
<dbReference type="Pfam" id="PF00999">
    <property type="entry name" value="Na_H_Exchanger"/>
    <property type="match status" value="1"/>
</dbReference>
<dbReference type="PANTHER" id="PTHR32468:SF0">
    <property type="entry name" value="K(+)_H(+) ANTIPORTER 1"/>
    <property type="match status" value="1"/>
</dbReference>
<keyword evidence="3 8" id="KW-0812">Transmembrane</keyword>
<feature type="transmembrane region" description="Helical" evidence="8">
    <location>
        <begin position="202"/>
        <end position="222"/>
    </location>
</feature>
<evidence type="ECO:0000256" key="6">
    <source>
        <dbReference type="ARBA" id="ARBA00023136"/>
    </source>
</evidence>
<feature type="transmembrane region" description="Helical" evidence="8">
    <location>
        <begin position="12"/>
        <end position="31"/>
    </location>
</feature>
<dbReference type="GO" id="GO:1902600">
    <property type="term" value="P:proton transmembrane transport"/>
    <property type="evidence" value="ECO:0007669"/>
    <property type="project" value="InterPro"/>
</dbReference>
<dbReference type="GO" id="GO:0015297">
    <property type="term" value="F:antiporter activity"/>
    <property type="evidence" value="ECO:0007669"/>
    <property type="project" value="InterPro"/>
</dbReference>
<name>A0A124HA62_9ACTN</name>
<reference evidence="10 11" key="1">
    <citation type="submission" date="2015-10" db="EMBL/GenBank/DDBJ databases">
        <title>Draft genome sequence of Streptomyces pseudovenezuelae DSM 40212, type strain for the species Streptomyces pseudovenezuelae.</title>
        <authorList>
            <person name="Ruckert C."/>
            <person name="Winkler A."/>
            <person name="Kalinowski J."/>
            <person name="Kampfer P."/>
            <person name="Glaeser S."/>
        </authorList>
    </citation>
    <scope>NUCLEOTIDE SEQUENCE [LARGE SCALE GENOMIC DNA]</scope>
    <source>
        <strain evidence="10 11">DSM 40212</strain>
    </source>
</reference>
<dbReference type="GO" id="GO:0016020">
    <property type="term" value="C:membrane"/>
    <property type="evidence" value="ECO:0007669"/>
    <property type="project" value="UniProtKB-SubCell"/>
</dbReference>
<comment type="subcellular location">
    <subcellularLocation>
        <location evidence="1">Membrane</location>
        <topology evidence="1">Multi-pass membrane protein</topology>
    </subcellularLocation>
</comment>
<comment type="caution">
    <text evidence="10">The sequence shown here is derived from an EMBL/GenBank/DDBJ whole genome shotgun (WGS) entry which is preliminary data.</text>
</comment>
<dbReference type="Gene3D" id="1.20.1530.20">
    <property type="match status" value="1"/>
</dbReference>
<feature type="domain" description="Cation/H+ exchanger transmembrane" evidence="9">
    <location>
        <begin position="20"/>
        <end position="405"/>
    </location>
</feature>
<evidence type="ECO:0000256" key="2">
    <source>
        <dbReference type="ARBA" id="ARBA00022448"/>
    </source>
</evidence>
<feature type="transmembrane region" description="Helical" evidence="8">
    <location>
        <begin position="295"/>
        <end position="314"/>
    </location>
</feature>
<protein>
    <recommendedName>
        <fullName evidence="9">Cation/H+ exchanger transmembrane domain-containing protein</fullName>
    </recommendedName>
</protein>
<dbReference type="AlphaFoldDB" id="A0A124HA62"/>
<evidence type="ECO:0000256" key="3">
    <source>
        <dbReference type="ARBA" id="ARBA00022692"/>
    </source>
</evidence>
<evidence type="ECO:0000256" key="1">
    <source>
        <dbReference type="ARBA" id="ARBA00004141"/>
    </source>
</evidence>
<feature type="transmembrane region" description="Helical" evidence="8">
    <location>
        <begin position="242"/>
        <end position="275"/>
    </location>
</feature>
<dbReference type="OrthoDB" id="9793589at2"/>
<keyword evidence="2" id="KW-0813">Transport</keyword>
<keyword evidence="5" id="KW-0406">Ion transport</keyword>
<feature type="region of interest" description="Disordered" evidence="7">
    <location>
        <begin position="414"/>
        <end position="445"/>
    </location>
</feature>
<evidence type="ECO:0000256" key="4">
    <source>
        <dbReference type="ARBA" id="ARBA00022989"/>
    </source>
</evidence>
<feature type="transmembrane region" description="Helical" evidence="8">
    <location>
        <begin position="76"/>
        <end position="93"/>
    </location>
</feature>
<keyword evidence="6 8" id="KW-0472">Membrane</keyword>
<feature type="transmembrane region" description="Helical" evidence="8">
    <location>
        <begin position="321"/>
        <end position="341"/>
    </location>
</feature>
<feature type="transmembrane region" description="Helical" evidence="8">
    <location>
        <begin position="105"/>
        <end position="129"/>
    </location>
</feature>
<evidence type="ECO:0000259" key="9">
    <source>
        <dbReference type="Pfam" id="PF00999"/>
    </source>
</evidence>
<feature type="transmembrane region" description="Helical" evidence="8">
    <location>
        <begin position="173"/>
        <end position="196"/>
    </location>
</feature>
<evidence type="ECO:0000313" key="11">
    <source>
        <dbReference type="Proteomes" id="UP000053039"/>
    </source>
</evidence>
<evidence type="ECO:0000256" key="8">
    <source>
        <dbReference type="SAM" id="Phobius"/>
    </source>
</evidence>
<organism evidence="10 11">
    <name type="scientific">Streptomyces pseudovenezuelae</name>
    <dbReference type="NCBI Taxonomy" id="67350"/>
    <lineage>
        <taxon>Bacteria</taxon>
        <taxon>Bacillati</taxon>
        <taxon>Actinomycetota</taxon>
        <taxon>Actinomycetes</taxon>
        <taxon>Kitasatosporales</taxon>
        <taxon>Streptomycetaceae</taxon>
        <taxon>Streptomyces</taxon>
        <taxon>Streptomyces aurantiacus group</taxon>
    </lineage>
</organism>
<accession>A0A124HA62</accession>
<dbReference type="InterPro" id="IPR006153">
    <property type="entry name" value="Cation/H_exchanger_TM"/>
</dbReference>
<feature type="transmembrane region" description="Helical" evidence="8">
    <location>
        <begin position="38"/>
        <end position="56"/>
    </location>
</feature>
<feature type="transmembrane region" description="Helical" evidence="8">
    <location>
        <begin position="141"/>
        <end position="161"/>
    </location>
</feature>
<evidence type="ECO:0000256" key="7">
    <source>
        <dbReference type="SAM" id="MobiDB-lite"/>
    </source>
</evidence>
<dbReference type="Proteomes" id="UP000053039">
    <property type="component" value="Unassembled WGS sequence"/>
</dbReference>